<dbReference type="Pfam" id="PF00583">
    <property type="entry name" value="Acetyltransf_1"/>
    <property type="match status" value="1"/>
</dbReference>
<comment type="caution">
    <text evidence="4">The sequence shown here is derived from an EMBL/GenBank/DDBJ whole genome shotgun (WGS) entry which is preliminary data.</text>
</comment>
<dbReference type="InterPro" id="IPR000182">
    <property type="entry name" value="GNAT_dom"/>
</dbReference>
<keyword evidence="5" id="KW-1185">Reference proteome</keyword>
<dbReference type="InterPro" id="IPR016181">
    <property type="entry name" value="Acyl_CoA_acyltransferase"/>
</dbReference>
<dbReference type="PROSITE" id="PS51186">
    <property type="entry name" value="GNAT"/>
    <property type="match status" value="1"/>
</dbReference>
<evidence type="ECO:0000256" key="2">
    <source>
        <dbReference type="ARBA" id="ARBA00023315"/>
    </source>
</evidence>
<dbReference type="Proteomes" id="UP001179280">
    <property type="component" value="Unassembled WGS sequence"/>
</dbReference>
<protein>
    <submittedName>
        <fullName evidence="4">Ribosomal protein S18 acetylase RimI-like enzyme</fullName>
    </submittedName>
</protein>
<dbReference type="EMBL" id="JAFBCV010000007">
    <property type="protein sequence ID" value="MBM7839218.1"/>
    <property type="molecule type" value="Genomic_DNA"/>
</dbReference>
<keyword evidence="2" id="KW-0012">Acyltransferase</keyword>
<dbReference type="CDD" id="cd04301">
    <property type="entry name" value="NAT_SF"/>
    <property type="match status" value="1"/>
</dbReference>
<reference evidence="4" key="1">
    <citation type="submission" date="2021-01" db="EMBL/GenBank/DDBJ databases">
        <title>Genomic Encyclopedia of Type Strains, Phase IV (KMG-IV): sequencing the most valuable type-strain genomes for metagenomic binning, comparative biology and taxonomic classification.</title>
        <authorList>
            <person name="Goeker M."/>
        </authorList>
    </citation>
    <scope>NUCLEOTIDE SEQUENCE</scope>
    <source>
        <strain evidence="4">DSM 21943</strain>
    </source>
</reference>
<dbReference type="SUPFAM" id="SSF55729">
    <property type="entry name" value="Acyl-CoA N-acyltransferases (Nat)"/>
    <property type="match status" value="1"/>
</dbReference>
<feature type="domain" description="N-acetyltransferase" evidence="3">
    <location>
        <begin position="1"/>
        <end position="156"/>
    </location>
</feature>
<sequence>MTIHIEHSRDPETIYSVMMKAFWEYQQADPPSSALAETVELVAEDLQTNGQALLMWEYSKPVAMVRFTLEGKTLTFYRLSVIPEKQGQGMAKQLLQALEQIAREQGVETIYCKVRAAVKKNLQLYQSVGFEIYEESIVINRNNQPVQIVAMKRVLERGDIHGRRANTSYSGR</sequence>
<dbReference type="RefSeq" id="WP_051992017.1">
    <property type="nucleotide sequence ID" value="NZ_JAFBCV010000007.1"/>
</dbReference>
<gene>
    <name evidence="4" type="ORF">JOC54_002489</name>
</gene>
<accession>A0ABS2SUN8</accession>
<keyword evidence="1" id="KW-0808">Transferase</keyword>
<dbReference type="Gene3D" id="3.40.630.30">
    <property type="match status" value="1"/>
</dbReference>
<evidence type="ECO:0000256" key="1">
    <source>
        <dbReference type="ARBA" id="ARBA00022679"/>
    </source>
</evidence>
<evidence type="ECO:0000313" key="5">
    <source>
        <dbReference type="Proteomes" id="UP001179280"/>
    </source>
</evidence>
<dbReference type="PANTHER" id="PTHR43877">
    <property type="entry name" value="AMINOALKYLPHOSPHONATE N-ACETYLTRANSFERASE-RELATED-RELATED"/>
    <property type="match status" value="1"/>
</dbReference>
<organism evidence="4 5">
    <name type="scientific">Shouchella xiaoxiensis</name>
    <dbReference type="NCBI Taxonomy" id="766895"/>
    <lineage>
        <taxon>Bacteria</taxon>
        <taxon>Bacillati</taxon>
        <taxon>Bacillota</taxon>
        <taxon>Bacilli</taxon>
        <taxon>Bacillales</taxon>
        <taxon>Bacillaceae</taxon>
        <taxon>Shouchella</taxon>
    </lineage>
</organism>
<evidence type="ECO:0000259" key="3">
    <source>
        <dbReference type="PROSITE" id="PS51186"/>
    </source>
</evidence>
<proteinExistence type="predicted"/>
<name>A0ABS2SUN8_9BACI</name>
<evidence type="ECO:0000313" key="4">
    <source>
        <dbReference type="EMBL" id="MBM7839218.1"/>
    </source>
</evidence>
<dbReference type="InterPro" id="IPR050832">
    <property type="entry name" value="Bact_Acetyltransf"/>
</dbReference>